<keyword evidence="3" id="KW-0274">FAD</keyword>
<gene>
    <name evidence="6" type="ORF">GCM10025863_16470</name>
</gene>
<protein>
    <recommendedName>
        <fullName evidence="5">FAD-binding domain-containing protein</fullName>
    </recommendedName>
</protein>
<feature type="region of interest" description="Disordered" evidence="4">
    <location>
        <begin position="1"/>
        <end position="27"/>
    </location>
</feature>
<evidence type="ECO:0000259" key="5">
    <source>
        <dbReference type="Pfam" id="PF01494"/>
    </source>
</evidence>
<dbReference type="Pfam" id="PF01494">
    <property type="entry name" value="FAD_binding_3"/>
    <property type="match status" value="1"/>
</dbReference>
<dbReference type="PANTHER" id="PTHR43004">
    <property type="entry name" value="TRK SYSTEM POTASSIUM UPTAKE PROTEIN"/>
    <property type="match status" value="1"/>
</dbReference>
<comment type="cofactor">
    <cofactor evidence="1">
        <name>FAD</name>
        <dbReference type="ChEBI" id="CHEBI:57692"/>
    </cofactor>
</comment>
<evidence type="ECO:0000256" key="1">
    <source>
        <dbReference type="ARBA" id="ARBA00001974"/>
    </source>
</evidence>
<evidence type="ECO:0000256" key="3">
    <source>
        <dbReference type="ARBA" id="ARBA00022827"/>
    </source>
</evidence>
<dbReference type="Proteomes" id="UP001321543">
    <property type="component" value="Chromosome"/>
</dbReference>
<dbReference type="SUPFAM" id="SSF51905">
    <property type="entry name" value="FAD/NAD(P)-binding domain"/>
    <property type="match status" value="1"/>
</dbReference>
<proteinExistence type="predicted"/>
<organism evidence="6 7">
    <name type="scientific">Microbacterium suwonense</name>
    <dbReference type="NCBI Taxonomy" id="683047"/>
    <lineage>
        <taxon>Bacteria</taxon>
        <taxon>Bacillati</taxon>
        <taxon>Actinomycetota</taxon>
        <taxon>Actinomycetes</taxon>
        <taxon>Micrococcales</taxon>
        <taxon>Microbacteriaceae</taxon>
        <taxon>Microbacterium</taxon>
    </lineage>
</organism>
<name>A0ABM8FU89_9MICO</name>
<keyword evidence="2" id="KW-0285">Flavoprotein</keyword>
<accession>A0ABM8FU89</accession>
<evidence type="ECO:0000256" key="2">
    <source>
        <dbReference type="ARBA" id="ARBA00022630"/>
    </source>
</evidence>
<dbReference type="EMBL" id="AP027728">
    <property type="protein sequence ID" value="BDZ39033.1"/>
    <property type="molecule type" value="Genomic_DNA"/>
</dbReference>
<dbReference type="InterPro" id="IPR036188">
    <property type="entry name" value="FAD/NAD-bd_sf"/>
</dbReference>
<evidence type="ECO:0000256" key="4">
    <source>
        <dbReference type="SAM" id="MobiDB-lite"/>
    </source>
</evidence>
<feature type="domain" description="FAD-binding" evidence="5">
    <location>
        <begin position="32"/>
        <end position="105"/>
    </location>
</feature>
<sequence>MQFHHHGYVSHDPRVLPAEGTGLDRPDDLPDEVDVLIVGSGPAGMLLAAQMSQFPSVVTRIIEKRDGRLVLGQADGIQPRSVETFQAFGFAPRIVAEAYNIGWMNFWGPTPSIRRTSSAPRAPRTTG</sequence>
<dbReference type="InterPro" id="IPR050641">
    <property type="entry name" value="RIFMO-like"/>
</dbReference>
<dbReference type="Gene3D" id="3.50.50.60">
    <property type="entry name" value="FAD/NAD(P)-binding domain"/>
    <property type="match status" value="1"/>
</dbReference>
<dbReference type="InterPro" id="IPR002938">
    <property type="entry name" value="FAD-bd"/>
</dbReference>
<reference evidence="7" key="1">
    <citation type="journal article" date="2019" name="Int. J. Syst. Evol. Microbiol.">
        <title>The Global Catalogue of Microorganisms (GCM) 10K type strain sequencing project: providing services to taxonomists for standard genome sequencing and annotation.</title>
        <authorList>
            <consortium name="The Broad Institute Genomics Platform"/>
            <consortium name="The Broad Institute Genome Sequencing Center for Infectious Disease"/>
            <person name="Wu L."/>
            <person name="Ma J."/>
        </authorList>
    </citation>
    <scope>NUCLEOTIDE SEQUENCE [LARGE SCALE GENOMIC DNA]</scope>
    <source>
        <strain evidence="7">NBRC 106310</strain>
    </source>
</reference>
<evidence type="ECO:0000313" key="6">
    <source>
        <dbReference type="EMBL" id="BDZ39033.1"/>
    </source>
</evidence>
<dbReference type="PANTHER" id="PTHR43004:SF19">
    <property type="entry name" value="BINDING MONOOXYGENASE, PUTATIVE (JCVI)-RELATED"/>
    <property type="match status" value="1"/>
</dbReference>
<keyword evidence="7" id="KW-1185">Reference proteome</keyword>
<evidence type="ECO:0000313" key="7">
    <source>
        <dbReference type="Proteomes" id="UP001321543"/>
    </source>
</evidence>